<organism evidence="2">
    <name type="scientific">Serpula lacrymans var. lacrymans (strain S7.3)</name>
    <name type="common">Dry rot fungus</name>
    <dbReference type="NCBI Taxonomy" id="936435"/>
    <lineage>
        <taxon>Eukaryota</taxon>
        <taxon>Fungi</taxon>
        <taxon>Dikarya</taxon>
        <taxon>Basidiomycota</taxon>
        <taxon>Agaricomycotina</taxon>
        <taxon>Agaricomycetes</taxon>
        <taxon>Agaricomycetidae</taxon>
        <taxon>Boletales</taxon>
        <taxon>Coniophorineae</taxon>
        <taxon>Serpulaceae</taxon>
        <taxon>Serpula</taxon>
    </lineage>
</organism>
<dbReference type="OrthoDB" id="2666718at2759"/>
<name>F8PH55_SERL3</name>
<dbReference type="EMBL" id="GL945474">
    <property type="protein sequence ID" value="EGO04951.1"/>
    <property type="molecule type" value="Genomic_DNA"/>
</dbReference>
<dbReference type="InParanoid" id="F8PH55"/>
<reference evidence="2" key="1">
    <citation type="journal article" date="2011" name="Science">
        <title>The plant cell wall-decomposing machinery underlies the functional diversity of forest fungi.</title>
        <authorList>
            <person name="Eastwood D.C."/>
            <person name="Floudas D."/>
            <person name="Binder M."/>
            <person name="Majcherczyk A."/>
            <person name="Schneider P."/>
            <person name="Aerts A."/>
            <person name="Asiegbu F.O."/>
            <person name="Baker S.E."/>
            <person name="Barry K."/>
            <person name="Bendiksby M."/>
            <person name="Blumentritt M."/>
            <person name="Coutinho P.M."/>
            <person name="Cullen D."/>
            <person name="de Vries R.P."/>
            <person name="Gathman A."/>
            <person name="Goodell B."/>
            <person name="Henrissat B."/>
            <person name="Ihrmark K."/>
            <person name="Kauserud H."/>
            <person name="Kohler A."/>
            <person name="LaButti K."/>
            <person name="Lapidus A."/>
            <person name="Lavin J.L."/>
            <person name="Lee Y.-H."/>
            <person name="Lindquist E."/>
            <person name="Lilly W."/>
            <person name="Lucas S."/>
            <person name="Morin E."/>
            <person name="Murat C."/>
            <person name="Oguiza J.A."/>
            <person name="Park J."/>
            <person name="Pisabarro A.G."/>
            <person name="Riley R."/>
            <person name="Rosling A."/>
            <person name="Salamov A."/>
            <person name="Schmidt O."/>
            <person name="Schmutz J."/>
            <person name="Skrede I."/>
            <person name="Stenlid J."/>
            <person name="Wiebenga A."/>
            <person name="Xie X."/>
            <person name="Kuees U."/>
            <person name="Hibbett D.S."/>
            <person name="Hoffmeister D."/>
            <person name="Hoegberg N."/>
            <person name="Martin F."/>
            <person name="Grigoriev I.V."/>
            <person name="Watkinson S.C."/>
        </authorList>
    </citation>
    <scope>NUCLEOTIDE SEQUENCE [LARGE SCALE GENOMIC DNA]</scope>
    <source>
        <strain evidence="2">strain S7.3</strain>
    </source>
</reference>
<feature type="non-terminal residue" evidence="1">
    <location>
        <position position="1"/>
    </location>
</feature>
<dbReference type="AlphaFoldDB" id="F8PH55"/>
<dbReference type="HOGENOM" id="CLU_3002249_0_0_1"/>
<proteinExistence type="predicted"/>
<sequence>LEDDPSFYNNSNNPQAPAKQQIACAMFHFGHYGDTASIEDTAILTGVFTRSTVDYTE</sequence>
<keyword evidence="2" id="KW-1185">Reference proteome</keyword>
<protein>
    <submittedName>
        <fullName evidence="1">Uncharacterized protein</fullName>
    </submittedName>
</protein>
<evidence type="ECO:0000313" key="1">
    <source>
        <dbReference type="EMBL" id="EGO04951.1"/>
    </source>
</evidence>
<dbReference type="Proteomes" id="UP000008063">
    <property type="component" value="Unassembled WGS sequence"/>
</dbReference>
<evidence type="ECO:0000313" key="2">
    <source>
        <dbReference type="Proteomes" id="UP000008063"/>
    </source>
</evidence>
<accession>F8PH55</accession>
<gene>
    <name evidence="1" type="ORF">SERLA73DRAFT_44428</name>
</gene>